<sequence>MPALPNEIILHIIKCLIPSSPPVAFAPWHLVTRTLINLTLVSSLTSRTAKHLLLKHCLYLDSEERLAKLISLRQQSLIDLTAASPEGLFLAPFPKDNLHCLSIAQNVSLLLSDISGKLTRLVINMPLRFLWPEDDTHHVRPVLREAFSSLTALEEFCSMQDELFLDTREHGQFWVWKTWPRLRCLALYNACLDSAMFFESIRECSNLTHLVLTRADGLYYGAPEDPAGYGSLTQLKRAIVVNTERAFLSDMRGEGNLAPAEDTLLGKLKSAWLSNNVGRACAEKPESDNFCMAVEVPIPPDLVEDDQCDISLCQKWVGARAIDGTLWDMSGTPFLYW</sequence>
<name>A0A2B7ZAT7_9EURO</name>
<keyword evidence="2" id="KW-1185">Reference proteome</keyword>
<proteinExistence type="predicted"/>
<evidence type="ECO:0000313" key="1">
    <source>
        <dbReference type="EMBL" id="PGH29947.1"/>
    </source>
</evidence>
<gene>
    <name evidence="1" type="ORF">GX50_07282</name>
</gene>
<dbReference type="VEuPathDB" id="FungiDB:EMCG_09343"/>
<evidence type="ECO:0008006" key="3">
    <source>
        <dbReference type="Google" id="ProtNLM"/>
    </source>
</evidence>
<accession>A0A2B7ZAT7</accession>
<reference evidence="1 2" key="1">
    <citation type="submission" date="2017-10" db="EMBL/GenBank/DDBJ databases">
        <title>Comparative genomics in systemic dimorphic fungi from Ajellomycetaceae.</title>
        <authorList>
            <person name="Munoz J.F."/>
            <person name="Mcewen J.G."/>
            <person name="Clay O.K."/>
            <person name="Cuomo C.A."/>
        </authorList>
    </citation>
    <scope>NUCLEOTIDE SEQUENCE [LARGE SCALE GENOMIC DNA]</scope>
    <source>
        <strain evidence="1 2">UAMH4076</strain>
    </source>
</reference>
<dbReference type="Proteomes" id="UP000226031">
    <property type="component" value="Unassembled WGS sequence"/>
</dbReference>
<dbReference type="AlphaFoldDB" id="A0A2B7ZAT7"/>
<comment type="caution">
    <text evidence="1">The sequence shown here is derived from an EMBL/GenBank/DDBJ whole genome shotgun (WGS) entry which is preliminary data.</text>
</comment>
<protein>
    <recommendedName>
        <fullName evidence="3">F-box domain-containing protein</fullName>
    </recommendedName>
</protein>
<evidence type="ECO:0000313" key="2">
    <source>
        <dbReference type="Proteomes" id="UP000226031"/>
    </source>
</evidence>
<organism evidence="1 2">
    <name type="scientific">[Emmonsia] crescens</name>
    <dbReference type="NCBI Taxonomy" id="73230"/>
    <lineage>
        <taxon>Eukaryota</taxon>
        <taxon>Fungi</taxon>
        <taxon>Dikarya</taxon>
        <taxon>Ascomycota</taxon>
        <taxon>Pezizomycotina</taxon>
        <taxon>Eurotiomycetes</taxon>
        <taxon>Eurotiomycetidae</taxon>
        <taxon>Onygenales</taxon>
        <taxon>Ajellomycetaceae</taxon>
        <taxon>Emergomyces</taxon>
    </lineage>
</organism>
<dbReference type="EMBL" id="PDND01000201">
    <property type="protein sequence ID" value="PGH29947.1"/>
    <property type="molecule type" value="Genomic_DNA"/>
</dbReference>